<comment type="subcellular location">
    <subcellularLocation>
        <location evidence="2">Membrane</location>
    </subcellularLocation>
</comment>
<dbReference type="AlphaFoldDB" id="A0AAW4VYI2"/>
<dbReference type="GO" id="GO:0016020">
    <property type="term" value="C:membrane"/>
    <property type="evidence" value="ECO:0007669"/>
    <property type="project" value="UniProtKB-SubCell"/>
</dbReference>
<dbReference type="PROSITE" id="PS00198">
    <property type="entry name" value="4FE4S_FER_1"/>
    <property type="match status" value="1"/>
</dbReference>
<dbReference type="Proteomes" id="UP001298753">
    <property type="component" value="Unassembled WGS sequence"/>
</dbReference>
<dbReference type="SUPFAM" id="SSF54292">
    <property type="entry name" value="2Fe-2S ferredoxin-like"/>
    <property type="match status" value="1"/>
</dbReference>
<dbReference type="InterPro" id="IPR013352">
    <property type="entry name" value="Fe_hydrogenase_subset"/>
</dbReference>
<dbReference type="SUPFAM" id="SSF54862">
    <property type="entry name" value="4Fe-4S ferredoxins"/>
    <property type="match status" value="1"/>
</dbReference>
<dbReference type="NCBIfam" id="TIGR02512">
    <property type="entry name" value="FeFe_hydrog_A"/>
    <property type="match status" value="1"/>
</dbReference>
<comment type="cofactor">
    <cofactor evidence="13">
        <name>[2Fe-2S] cluster</name>
        <dbReference type="ChEBI" id="CHEBI:190135"/>
    </cofactor>
</comment>
<keyword evidence="9" id="KW-0408">Iron</keyword>
<dbReference type="GeneID" id="98660753"/>
<sequence>MVNLTINSIPVTVPEGTTILDAAASVDIEIPSLCYLKELNEISACRVCCVEVEGEGKLVPSCNNVVREGMVIRTNSPRALEARRVNMELILSQHDNKCATCIRSGTCQLQKIANDMGILGVSYPTDLARGKKADWTTTFPLYRDVNKCIKCMRCIQVCDKVQSLSVWDISGSGARTTIDVSGNRVIKQADCSLCGQCITHCPTGALRERDDTQKAYAALGDPDRVTIVQIAPAVRAAWGEAFGMPTGKATVGQLVSVLRKLGADYVFDTTFSADLTIMEEGTELLQRLQAGDLDNQPMFTSCCPGWVRFLKSQFPEMTGRLSTAKSPQQMFGAVGKTWLAHNLGVDADKIYSISIMPCIAKKAERELPSMDSAGHGSDVDLVITTRELARMARAEHLDVENIAESAFDSPLGDGTGAGVIFGATGGVMEAALRSAYFLTTGENPSPDAFREVRDDGTISPLPWREATFELAGRTVRCAVASGLGNARQLLHSLQRREVHYEFVEIMACPGGCAGGGGQPVDGTDREKAADRGKVLFRLDQNAPLRFSHENPAVQALYREYLDEPCSHRAEELLHCDHFAWQMDAAR</sequence>
<evidence type="ECO:0000256" key="2">
    <source>
        <dbReference type="ARBA" id="ARBA00004370"/>
    </source>
</evidence>
<keyword evidence="4" id="KW-0004">4Fe-4S</keyword>
<evidence type="ECO:0000313" key="17">
    <source>
        <dbReference type="EMBL" id="MCC2175893.1"/>
    </source>
</evidence>
<keyword evidence="12" id="KW-0472">Membrane</keyword>
<dbReference type="GO" id="GO:0005506">
    <property type="term" value="F:iron ion binding"/>
    <property type="evidence" value="ECO:0007669"/>
    <property type="project" value="InterPro"/>
</dbReference>
<keyword evidence="18" id="KW-1185">Reference proteome</keyword>
<dbReference type="Gene3D" id="3.30.70.20">
    <property type="match status" value="1"/>
</dbReference>
<dbReference type="FunFam" id="3.30.70.20:FF:000035">
    <property type="entry name" value="Iron hydrogenase 1"/>
    <property type="match status" value="1"/>
</dbReference>
<dbReference type="EMBL" id="JAJEPX010000002">
    <property type="protein sequence ID" value="MCC2175893.1"/>
    <property type="molecule type" value="Genomic_DNA"/>
</dbReference>
<evidence type="ECO:0000256" key="6">
    <source>
        <dbReference type="ARBA" id="ARBA00022723"/>
    </source>
</evidence>
<reference evidence="17 18" key="1">
    <citation type="submission" date="2021-10" db="EMBL/GenBank/DDBJ databases">
        <title>Anaerobic single-cell dispensing facilitates the cultivation of human gut bacteria.</title>
        <authorList>
            <person name="Afrizal A."/>
        </authorList>
    </citation>
    <scope>NUCLEOTIDE SEQUENCE [LARGE SCALE GENOMIC DNA]</scope>
    <source>
        <strain evidence="17 18">CLA-AA-H270</strain>
    </source>
</reference>
<dbReference type="InterPro" id="IPR003149">
    <property type="entry name" value="Fe_hydrogenase_ssu"/>
</dbReference>
<evidence type="ECO:0000259" key="14">
    <source>
        <dbReference type="PROSITE" id="PS51085"/>
    </source>
</evidence>
<evidence type="ECO:0000256" key="5">
    <source>
        <dbReference type="ARBA" id="ARBA00022714"/>
    </source>
</evidence>
<evidence type="ECO:0000256" key="8">
    <source>
        <dbReference type="ARBA" id="ARBA00022967"/>
    </source>
</evidence>
<dbReference type="SMART" id="SM00902">
    <property type="entry name" value="Fe_hyd_SSU"/>
    <property type="match status" value="1"/>
</dbReference>
<dbReference type="GO" id="GO:0008901">
    <property type="term" value="F:ferredoxin hydrogenase activity"/>
    <property type="evidence" value="ECO:0007669"/>
    <property type="project" value="InterPro"/>
</dbReference>
<dbReference type="Gene3D" id="4.10.260.20">
    <property type="entry name" value="Iron hydrogenase, small subunit"/>
    <property type="match status" value="1"/>
</dbReference>
<dbReference type="Gene3D" id="3.10.20.740">
    <property type="match status" value="1"/>
</dbReference>
<dbReference type="Pfam" id="PF12838">
    <property type="entry name" value="Fer4_7"/>
    <property type="match status" value="1"/>
</dbReference>
<proteinExistence type="inferred from homology"/>
<dbReference type="Pfam" id="PF02906">
    <property type="entry name" value="Fe_hyd_lg_C"/>
    <property type="match status" value="1"/>
</dbReference>
<dbReference type="Gene3D" id="3.40.950.10">
    <property type="entry name" value="Fe-only Hydrogenase (Larger Subunit), Chain L, domain 3"/>
    <property type="match status" value="1"/>
</dbReference>
<dbReference type="InterPro" id="IPR009016">
    <property type="entry name" value="Fe_hydrogenase"/>
</dbReference>
<comment type="similarity">
    <text evidence="3">Belongs to the complex I 75 kDa subunit family.</text>
</comment>
<name>A0AAW4VYI2_9FIRM</name>
<evidence type="ECO:0000256" key="13">
    <source>
        <dbReference type="ARBA" id="ARBA00034078"/>
    </source>
</evidence>
<gene>
    <name evidence="17" type="ORF">LKD22_01895</name>
</gene>
<evidence type="ECO:0000256" key="1">
    <source>
        <dbReference type="ARBA" id="ARBA00001966"/>
    </source>
</evidence>
<evidence type="ECO:0000313" key="18">
    <source>
        <dbReference type="Proteomes" id="UP001298753"/>
    </source>
</evidence>
<feature type="domain" description="4Fe-4S ferredoxin-type" evidence="15">
    <location>
        <begin position="182"/>
        <end position="211"/>
    </location>
</feature>
<dbReference type="Pfam" id="PF13510">
    <property type="entry name" value="Fer2_4"/>
    <property type="match status" value="1"/>
</dbReference>
<evidence type="ECO:0000259" key="15">
    <source>
        <dbReference type="PROSITE" id="PS51379"/>
    </source>
</evidence>
<evidence type="ECO:0000256" key="12">
    <source>
        <dbReference type="ARBA" id="ARBA00023136"/>
    </source>
</evidence>
<evidence type="ECO:0000256" key="3">
    <source>
        <dbReference type="ARBA" id="ARBA00005404"/>
    </source>
</evidence>
<dbReference type="InterPro" id="IPR019574">
    <property type="entry name" value="NADH_UbQ_OxRdtase_Gsu_4Fe4S-bd"/>
</dbReference>
<dbReference type="InterPro" id="IPR017900">
    <property type="entry name" value="4Fe4S_Fe_S_CS"/>
</dbReference>
<evidence type="ECO:0000259" key="16">
    <source>
        <dbReference type="PROSITE" id="PS51839"/>
    </source>
</evidence>
<organism evidence="17 18">
    <name type="scientific">Agathobaculum butyriciproducens</name>
    <dbReference type="NCBI Taxonomy" id="1628085"/>
    <lineage>
        <taxon>Bacteria</taxon>
        <taxon>Bacillati</taxon>
        <taxon>Bacillota</taxon>
        <taxon>Clostridia</taxon>
        <taxon>Eubacteriales</taxon>
        <taxon>Butyricicoccaceae</taxon>
        <taxon>Agathobaculum</taxon>
    </lineage>
</organism>
<dbReference type="InterPro" id="IPR036991">
    <property type="entry name" value="Fe_hydrogenase_ssu_sf"/>
</dbReference>
<keyword evidence="7" id="KW-0677">Repeat</keyword>
<dbReference type="PROSITE" id="PS51379">
    <property type="entry name" value="4FE4S_FER_2"/>
    <property type="match status" value="2"/>
</dbReference>
<dbReference type="SUPFAM" id="SSF53920">
    <property type="entry name" value="Fe-only hydrogenase"/>
    <property type="match status" value="1"/>
</dbReference>
<dbReference type="PROSITE" id="PS51085">
    <property type="entry name" value="2FE2S_FER_2"/>
    <property type="match status" value="1"/>
</dbReference>
<keyword evidence="10" id="KW-0411">Iron-sulfur</keyword>
<dbReference type="SMART" id="SM00929">
    <property type="entry name" value="NADH-G_4Fe-4S_3"/>
    <property type="match status" value="1"/>
</dbReference>
<evidence type="ECO:0000256" key="4">
    <source>
        <dbReference type="ARBA" id="ARBA00022485"/>
    </source>
</evidence>
<dbReference type="InterPro" id="IPR017896">
    <property type="entry name" value="4Fe4S_Fe-S-bd"/>
</dbReference>
<dbReference type="GO" id="GO:0051539">
    <property type="term" value="F:4 iron, 4 sulfur cluster binding"/>
    <property type="evidence" value="ECO:0007669"/>
    <property type="project" value="UniProtKB-KW"/>
</dbReference>
<feature type="domain" description="4Fe-4S His(Cys)3-ligated-type" evidence="16">
    <location>
        <begin position="78"/>
        <end position="117"/>
    </location>
</feature>
<evidence type="ECO:0000256" key="7">
    <source>
        <dbReference type="ARBA" id="ARBA00022737"/>
    </source>
</evidence>
<dbReference type="RefSeq" id="WP_195386673.1">
    <property type="nucleotide sequence ID" value="NZ_DBFBDK010000016.1"/>
</dbReference>
<dbReference type="Pfam" id="PF10588">
    <property type="entry name" value="NADH-G_4Fe-4S_3"/>
    <property type="match status" value="1"/>
</dbReference>
<dbReference type="GO" id="GO:0051537">
    <property type="term" value="F:2 iron, 2 sulfur cluster binding"/>
    <property type="evidence" value="ECO:0007669"/>
    <property type="project" value="UniProtKB-KW"/>
</dbReference>
<comment type="cofactor">
    <cofactor evidence="1">
        <name>[4Fe-4S] cluster</name>
        <dbReference type="ChEBI" id="CHEBI:49883"/>
    </cofactor>
</comment>
<feature type="domain" description="2Fe-2S ferredoxin-type" evidence="14">
    <location>
        <begin position="1"/>
        <end position="78"/>
    </location>
</feature>
<keyword evidence="11" id="KW-0520">NAD</keyword>
<dbReference type="CDD" id="cd00207">
    <property type="entry name" value="fer2"/>
    <property type="match status" value="1"/>
</dbReference>
<keyword evidence="8" id="KW-1278">Translocase</keyword>
<keyword evidence="5" id="KW-0001">2Fe-2S</keyword>
<feature type="domain" description="4Fe-4S ferredoxin-type" evidence="15">
    <location>
        <begin position="139"/>
        <end position="169"/>
    </location>
</feature>
<dbReference type="PROSITE" id="PS51839">
    <property type="entry name" value="4FE4S_HC3"/>
    <property type="match status" value="1"/>
</dbReference>
<dbReference type="Gene3D" id="3.40.50.1780">
    <property type="match status" value="1"/>
</dbReference>
<dbReference type="FunFam" id="3.10.20.740:FF:000004">
    <property type="entry name" value="NADH-quinone oxidoreductase"/>
    <property type="match status" value="1"/>
</dbReference>
<dbReference type="InterPro" id="IPR036010">
    <property type="entry name" value="2Fe-2S_ferredoxin-like_sf"/>
</dbReference>
<evidence type="ECO:0000256" key="9">
    <source>
        <dbReference type="ARBA" id="ARBA00023004"/>
    </source>
</evidence>
<dbReference type="PANTHER" id="PTHR11615">
    <property type="entry name" value="NITRATE, FORMATE, IRON DEHYDROGENASE"/>
    <property type="match status" value="1"/>
</dbReference>
<keyword evidence="6" id="KW-0479">Metal-binding</keyword>
<accession>A0AAW4VYI2</accession>
<dbReference type="InterPro" id="IPR001041">
    <property type="entry name" value="2Fe-2S_ferredoxin-type"/>
</dbReference>
<evidence type="ECO:0000256" key="10">
    <source>
        <dbReference type="ARBA" id="ARBA00023014"/>
    </source>
</evidence>
<dbReference type="InterPro" id="IPR004108">
    <property type="entry name" value="Fe_hydrogenase_lsu_C"/>
</dbReference>
<evidence type="ECO:0000256" key="11">
    <source>
        <dbReference type="ARBA" id="ARBA00023027"/>
    </source>
</evidence>
<dbReference type="InterPro" id="IPR050340">
    <property type="entry name" value="Cytosolic_Fe-S_CAF"/>
</dbReference>
<comment type="caution">
    <text evidence="17">The sequence shown here is derived from an EMBL/GenBank/DDBJ whole genome shotgun (WGS) entry which is preliminary data.</text>
</comment>
<protein>
    <submittedName>
        <fullName evidence="17">[FeFe] hydrogenase, group A</fullName>
    </submittedName>
</protein>
<dbReference type="Pfam" id="PF02256">
    <property type="entry name" value="Fe_hyd_SSU"/>
    <property type="match status" value="1"/>
</dbReference>